<protein>
    <submittedName>
        <fullName evidence="1">Uncharacterized protein</fullName>
    </submittedName>
</protein>
<proteinExistence type="predicted"/>
<accession>A0A6C0HPA5</accession>
<dbReference type="InterPro" id="IPR027417">
    <property type="entry name" value="P-loop_NTPase"/>
</dbReference>
<sequence length="808" mass="93090">MDFTQRKLSKAEWIGLEIPVPPSELKIIQLIKTGYSDLKVYNNNVQSVLSYLKIQNNEGVDSYMFETYFLEDIKKLGKKFGLPDSAIPLVKKHALKKADLFRIQNSDTKINENKPNIFEFVLFKILADMFSEKKNTKKTKWVLHYYTLQVLLTYKIDLVNQTLVVYIFNILASILNEISIKELIYNGQELIEKNKYLLKFANDELYDHQKQLFTVSKSPSPKLILYIAPTGTGKTLSPIGLSEHHRIIFVCAARHVGLALAKSAISINKKVAFAFGCSDANDIRLHYYAAKTYDTNKRSGGIGKVDNSDGTNVDIIITDIKSYLYAMYYMLAFNEKENIIAYWDEPTITMDYETHPLHEIIHENWKKNKIPNMVLSSATLPHKEDLYETIQDFSAKFADSDVYEIVSYDCKKTIPLITKEGFTEMPHFMSNKYEEITNMVNHCLRHKTLLRYIDLGEATAFIKFITEHDLVDSTLPENRFIKNNISDIDAPFPKLLDVNMYNIKMHYLNLLKNIKPSHWTNVYTTLMSGRKKKYSSVVNIVTNDAHTLTDGPTIFIADDVDKIAAFYIQQAVLPIELSDKINDIIEFNEALNEVIKKETNELDDITKNDKDRKKGDIDRMAPETKIKMEKIGELVSSIKSVNVPSQYIPNTREHLYKYSNLSNRDDLVNIPFTGNISDEDVIKIMKIEDLADNLKKLLLIGIAVFSTKTNDKYNEIVKTLANEQKLYMIITSSDYIYGLNYQFCHGFISKDLGGISQEKCIQTMGRVGRNKIQYDYSIRFRDNSLIFKLFNKEENSPEIKNMNALFNE</sequence>
<organism evidence="1">
    <name type="scientific">viral metagenome</name>
    <dbReference type="NCBI Taxonomy" id="1070528"/>
    <lineage>
        <taxon>unclassified sequences</taxon>
        <taxon>metagenomes</taxon>
        <taxon>organismal metagenomes</taxon>
    </lineage>
</organism>
<name>A0A6C0HPA5_9ZZZZ</name>
<dbReference type="EMBL" id="MN739997">
    <property type="protein sequence ID" value="QHT82224.1"/>
    <property type="molecule type" value="Genomic_DNA"/>
</dbReference>
<dbReference type="SUPFAM" id="SSF52540">
    <property type="entry name" value="P-loop containing nucleoside triphosphate hydrolases"/>
    <property type="match status" value="2"/>
</dbReference>
<evidence type="ECO:0000313" key="1">
    <source>
        <dbReference type="EMBL" id="QHT82224.1"/>
    </source>
</evidence>
<dbReference type="AlphaFoldDB" id="A0A6C0HPA5"/>
<reference evidence="1" key="1">
    <citation type="journal article" date="2020" name="Nature">
        <title>Giant virus diversity and host interactions through global metagenomics.</title>
        <authorList>
            <person name="Schulz F."/>
            <person name="Roux S."/>
            <person name="Paez-Espino D."/>
            <person name="Jungbluth S."/>
            <person name="Walsh D.A."/>
            <person name="Denef V.J."/>
            <person name="McMahon K.D."/>
            <person name="Konstantinidis K.T."/>
            <person name="Eloe-Fadrosh E.A."/>
            <person name="Kyrpides N.C."/>
            <person name="Woyke T."/>
        </authorList>
    </citation>
    <scope>NUCLEOTIDE SEQUENCE</scope>
    <source>
        <strain evidence="1">GVMAG-M-3300023184-161</strain>
    </source>
</reference>